<comment type="caution">
    <text evidence="1">The sequence shown here is derived from an EMBL/GenBank/DDBJ whole genome shotgun (WGS) entry which is preliminary data.</text>
</comment>
<proteinExistence type="predicted"/>
<organism evidence="1 2">
    <name type="scientific">Apophysomyces ossiformis</name>
    <dbReference type="NCBI Taxonomy" id="679940"/>
    <lineage>
        <taxon>Eukaryota</taxon>
        <taxon>Fungi</taxon>
        <taxon>Fungi incertae sedis</taxon>
        <taxon>Mucoromycota</taxon>
        <taxon>Mucoromycotina</taxon>
        <taxon>Mucoromycetes</taxon>
        <taxon>Mucorales</taxon>
        <taxon>Mucorineae</taxon>
        <taxon>Mucoraceae</taxon>
        <taxon>Apophysomyces</taxon>
    </lineage>
</organism>
<dbReference type="PANTHER" id="PTHR31687:SF3">
    <property type="entry name" value="PROTEIN URG3"/>
    <property type="match status" value="1"/>
</dbReference>
<sequence length="479" mass="54126">MVPTLTPDEEYLVSLRSVRERCFRVQEASVKDRLQHFNVDQSKLEDVVQIVLSLIKRDYGDPSKIPSHGRWRHFDVGGKPRIQNLINSWANLGEDTLEQTRRVLDLFVIAVLLDVEAGHSWSYREIATGRTYRRTEGVAVAVLDLFISGTFSSDPNEPHRVDSEALGRLTMETLREGFQLTSKNVLVGLEDRLELLLHLADTLRERQDFFGSGSVARPGNLMDYLLEHPTTIKTKKGPLIHLETLWPVVQEMAEFWSAENNGKGGSQGLGDVWPCKAIQDMNNPQSSEHLVSFHKMSQWLVYSLIEPMEKLLGATIEGTDLLTPLPDYRNGGLLIDTGFISLKKADLERGLENYRRNSLLPGQPRVEVTPIFEMSDPVVIEWRALTVAYLDLVAERVRETLRLSRKALSLTQLIEGGTWSAGRELAEISRPNTQEPPIMIKDVDNALCHSNINQTMVHVIKTLLKEQKPLNDLDVGVLK</sequence>
<dbReference type="EMBL" id="JABAYA010000183">
    <property type="protein sequence ID" value="KAF7722662.1"/>
    <property type="molecule type" value="Genomic_DNA"/>
</dbReference>
<dbReference type="InterPro" id="IPR012469">
    <property type="entry name" value="DUF1688"/>
</dbReference>
<dbReference type="Pfam" id="PF07958">
    <property type="entry name" value="DUF1688"/>
    <property type="match status" value="1"/>
</dbReference>
<protein>
    <submittedName>
        <fullName evidence="1">Uncharacterized protein</fullName>
    </submittedName>
</protein>
<accession>A0A8H7BHU6</accession>
<dbReference type="OrthoDB" id="2153176at2759"/>
<dbReference type="Proteomes" id="UP000605846">
    <property type="component" value="Unassembled WGS sequence"/>
</dbReference>
<name>A0A8H7BHU6_9FUNG</name>
<dbReference type="AlphaFoldDB" id="A0A8H7BHU6"/>
<dbReference type="PANTHER" id="PTHR31687">
    <property type="match status" value="1"/>
</dbReference>
<evidence type="ECO:0000313" key="2">
    <source>
        <dbReference type="Proteomes" id="UP000605846"/>
    </source>
</evidence>
<evidence type="ECO:0000313" key="1">
    <source>
        <dbReference type="EMBL" id="KAF7722662.1"/>
    </source>
</evidence>
<keyword evidence="2" id="KW-1185">Reference proteome</keyword>
<gene>
    <name evidence="1" type="ORF">EC973_002873</name>
</gene>
<reference evidence="1" key="1">
    <citation type="submission" date="2020-01" db="EMBL/GenBank/DDBJ databases">
        <title>Genome Sequencing of Three Apophysomyces-Like Fungal Strains Confirms a Novel Fungal Genus in the Mucoromycota with divergent Burkholderia-like Endosymbiotic Bacteria.</title>
        <authorList>
            <person name="Stajich J.E."/>
            <person name="Macias A.M."/>
            <person name="Carter-House D."/>
            <person name="Lovett B."/>
            <person name="Kasson L.R."/>
            <person name="Berry K."/>
            <person name="Grigoriev I."/>
            <person name="Chang Y."/>
            <person name="Spatafora J."/>
            <person name="Kasson M.T."/>
        </authorList>
    </citation>
    <scope>NUCLEOTIDE SEQUENCE</scope>
    <source>
        <strain evidence="1">NRRL A-21654</strain>
    </source>
</reference>